<gene>
    <name evidence="1" type="ORF">AKJ31_11765</name>
</gene>
<dbReference type="InterPro" id="IPR027463">
    <property type="entry name" value="AcrB_DN_DC_subdom"/>
</dbReference>
<proteinExistence type="predicted"/>
<dbReference type="Proteomes" id="UP000037530">
    <property type="component" value="Unassembled WGS sequence"/>
</dbReference>
<dbReference type="GO" id="GO:0005886">
    <property type="term" value="C:plasma membrane"/>
    <property type="evidence" value="ECO:0007669"/>
    <property type="project" value="TreeGrafter"/>
</dbReference>
<reference evidence="2" key="1">
    <citation type="submission" date="2015-08" db="EMBL/GenBank/DDBJ databases">
        <title>Vibrio galatheae sp. nov., a novel member of the Vibrionaceae family isolated from the Solomon Islands.</title>
        <authorList>
            <person name="Giubergia S."/>
            <person name="Machado H."/>
            <person name="Mateiu R.V."/>
            <person name="Gram L."/>
        </authorList>
    </citation>
    <scope>NUCLEOTIDE SEQUENCE [LARGE SCALE GENOMIC DNA]</scope>
    <source>
        <strain evidence="2">DSM 19134</strain>
    </source>
</reference>
<dbReference type="PANTHER" id="PTHR32063:SF23">
    <property type="entry name" value="HAE1 FAMILY EFFLLUX PUMP PERMEASE COMPONENT"/>
    <property type="match status" value="1"/>
</dbReference>
<dbReference type="GO" id="GO:0042910">
    <property type="term" value="F:xenobiotic transmembrane transporter activity"/>
    <property type="evidence" value="ECO:0007669"/>
    <property type="project" value="TreeGrafter"/>
</dbReference>
<dbReference type="OrthoDB" id="6243923at2"/>
<dbReference type="SUPFAM" id="SSF82714">
    <property type="entry name" value="Multidrug efflux transporter AcrB TolC docking domain, DN and DC subdomains"/>
    <property type="match status" value="2"/>
</dbReference>
<protein>
    <submittedName>
        <fullName evidence="1">Acriflavin resistance protein</fullName>
    </submittedName>
</protein>
<dbReference type="Gene3D" id="3.30.70.1440">
    <property type="entry name" value="Multidrug efflux transporter AcrB pore domain"/>
    <property type="match status" value="1"/>
</dbReference>
<evidence type="ECO:0000313" key="2">
    <source>
        <dbReference type="Proteomes" id="UP000037530"/>
    </source>
</evidence>
<dbReference type="EMBL" id="LHPI01000009">
    <property type="protein sequence ID" value="KOO07556.1"/>
    <property type="molecule type" value="Genomic_DNA"/>
</dbReference>
<dbReference type="PRINTS" id="PR00702">
    <property type="entry name" value="ACRIFLAVINRP"/>
</dbReference>
<dbReference type="PATRIC" id="fig|171383.3.peg.2404"/>
<dbReference type="Gene3D" id="3.30.2090.10">
    <property type="entry name" value="Multidrug efflux transporter AcrB TolC docking domain, DN and DC subdomains"/>
    <property type="match status" value="2"/>
</dbReference>
<dbReference type="SUPFAM" id="SSF82866">
    <property type="entry name" value="Multidrug efflux transporter AcrB transmembrane domain"/>
    <property type="match status" value="2"/>
</dbReference>
<keyword evidence="2" id="KW-1185">Reference proteome</keyword>
<dbReference type="Gene3D" id="3.30.70.1430">
    <property type="entry name" value="Multidrug efflux transporter AcrB pore domain"/>
    <property type="match status" value="2"/>
</dbReference>
<dbReference type="InterPro" id="IPR001036">
    <property type="entry name" value="Acrflvin-R"/>
</dbReference>
<name>A0A0M0HZQ4_9VIBR</name>
<accession>A0A0M0HZQ4</accession>
<organism evidence="1 2">
    <name type="scientific">Vibrio hepatarius</name>
    <dbReference type="NCBI Taxonomy" id="171383"/>
    <lineage>
        <taxon>Bacteria</taxon>
        <taxon>Pseudomonadati</taxon>
        <taxon>Pseudomonadota</taxon>
        <taxon>Gammaproteobacteria</taxon>
        <taxon>Vibrionales</taxon>
        <taxon>Vibrionaceae</taxon>
        <taxon>Vibrio</taxon>
        <taxon>Vibrio oreintalis group</taxon>
    </lineage>
</organism>
<dbReference type="PANTHER" id="PTHR32063">
    <property type="match status" value="1"/>
</dbReference>
<dbReference type="Gene3D" id="1.20.1640.10">
    <property type="entry name" value="Multidrug efflux transporter AcrB transmembrane domain"/>
    <property type="match status" value="2"/>
</dbReference>
<sequence>MKLTEVCIKHPVIAMVFSIAIVLLGVWSFRSLDIQYFPEHRKLTATVDATIEGASARFMSKNVAEKLTEAAAIIGRVKTMSTDCQHGSCSLKLVFHDDVTDVEYVNLLNKLRSRIEAIDDFPESMEKRPSITDNSSDASFASNIISFVSEGEMTKQELVDYIRQQLMPQFRRLDGVGAIWGPYGGSAGAVRVWLLPDRMKALKVNPSEVVDTIEAYSESFTAGRIIGEGRSYSINPETPISDVNEVANLVVRAEADNTVRLKDVADVVMGTHVIDPSILTVNGSPAMALQIKPLRSANPVTVAKLVKDKVEQLQTALPDGVKMSVVYDQADFIESSIQEGFNALIEAIILVSLIMVLFLGSLRLASIPIITIPICVIGVFSVMAILGFSINVLTVLSIILAIGLVVDDAIIVAENCYRRVESGESPLEAAIEGSKEIAFPVISMTMTLAVVYTPIGFMSGLTVDLFRQFAFTLAAAVLISGFVALTLSPVMCAYIIKPQPQSASWFLWVEAKLKRLIERYVKELTKWFDRKWWVFGGLIAVTLASAAIFWLSPNVLLPTEDTGFIEVKVQAPNGANRQYHLEHLAELNRIIDRDASVEQNMSYIEDDPYNHILLKPWEERAQSAEEVAGRLAADSQTELSAYKASYLVRSAADLNIADQVKLEIVTSDKDAEQLYQTVAEITKLLKAYPGLTNVLNSTARDELGYELWIDNNAILLSEVDYEEVTEALSTYLSAVQPGNLQAKDGFTYPIRVQVKQENLGDFTVLNNLNVVSETGETLPLSQFVEIKPATLDTKVQTFMGLDAAEITADLSPGYTADEVKSYIDEHLPQFLADNQRFYFNGTIKELMESQQGTQLLFGMAIVFIYLILAAQFESFRDPLLILLTVPLCVIGALLSLWLFGQSINIYSKIGLLTLVGLVTKHGILLVEFANKRQREGMSELGAIISSVRSRFRPIMMTTVTMILGAMPLALSEGPGSVGRENIGLVLVGGLISGTLFTLFVVPVAYYAVASIKNELSERMTR</sequence>
<dbReference type="SUPFAM" id="SSF82693">
    <property type="entry name" value="Multidrug efflux transporter AcrB pore domain, PN1, PN2, PC1 and PC2 subdomains"/>
    <property type="match status" value="3"/>
</dbReference>
<dbReference type="RefSeq" id="WP_053409295.1">
    <property type="nucleotide sequence ID" value="NZ_DAIPHI010000245.1"/>
</dbReference>
<dbReference type="STRING" id="171383.AKJ31_11765"/>
<dbReference type="Pfam" id="PF00873">
    <property type="entry name" value="ACR_tran"/>
    <property type="match status" value="1"/>
</dbReference>
<dbReference type="Gene3D" id="3.30.70.1320">
    <property type="entry name" value="Multidrug efflux transporter AcrB pore domain like"/>
    <property type="match status" value="1"/>
</dbReference>
<dbReference type="AlphaFoldDB" id="A0A0M0HZQ4"/>
<evidence type="ECO:0000313" key="1">
    <source>
        <dbReference type="EMBL" id="KOO07556.1"/>
    </source>
</evidence>
<comment type="caution">
    <text evidence="1">The sequence shown here is derived from an EMBL/GenBank/DDBJ whole genome shotgun (WGS) entry which is preliminary data.</text>
</comment>